<evidence type="ECO:0000313" key="1">
    <source>
        <dbReference type="EMBL" id="CAF1568863.1"/>
    </source>
</evidence>
<accession>A0A816H1L8</accession>
<name>A0A816H1L8_9BILA</name>
<dbReference type="EMBL" id="CAJNOL010018053">
    <property type="protein sequence ID" value="CAF1680433.1"/>
    <property type="molecule type" value="Genomic_DNA"/>
</dbReference>
<dbReference type="Proteomes" id="UP000663854">
    <property type="component" value="Unassembled WGS sequence"/>
</dbReference>
<sequence>LVHMNHKSTDRNELVGICKNNYKDNSQEMSIIDDFEKNYTAERAIW</sequence>
<keyword evidence="3" id="KW-1185">Reference proteome</keyword>
<evidence type="ECO:0000313" key="2">
    <source>
        <dbReference type="EMBL" id="CAF1680433.1"/>
    </source>
</evidence>
<dbReference type="EMBL" id="CAJNOH010016106">
    <property type="protein sequence ID" value="CAF1568863.1"/>
    <property type="molecule type" value="Genomic_DNA"/>
</dbReference>
<protein>
    <submittedName>
        <fullName evidence="2">Uncharacterized protein</fullName>
    </submittedName>
</protein>
<comment type="caution">
    <text evidence="2">The sequence shown here is derived from an EMBL/GenBank/DDBJ whole genome shotgun (WGS) entry which is preliminary data.</text>
</comment>
<organism evidence="2 3">
    <name type="scientific">Rotaria sordida</name>
    <dbReference type="NCBI Taxonomy" id="392033"/>
    <lineage>
        <taxon>Eukaryota</taxon>
        <taxon>Metazoa</taxon>
        <taxon>Spiralia</taxon>
        <taxon>Gnathifera</taxon>
        <taxon>Rotifera</taxon>
        <taxon>Eurotatoria</taxon>
        <taxon>Bdelloidea</taxon>
        <taxon>Philodinida</taxon>
        <taxon>Philodinidae</taxon>
        <taxon>Rotaria</taxon>
    </lineage>
</organism>
<gene>
    <name evidence="2" type="ORF">JXQ802_LOCUS59077</name>
    <name evidence="1" type="ORF">PYM288_LOCUS42423</name>
</gene>
<dbReference type="Proteomes" id="UP000663870">
    <property type="component" value="Unassembled WGS sequence"/>
</dbReference>
<dbReference type="AlphaFoldDB" id="A0A816H1L8"/>
<proteinExistence type="predicted"/>
<feature type="non-terminal residue" evidence="2">
    <location>
        <position position="1"/>
    </location>
</feature>
<reference evidence="2" key="1">
    <citation type="submission" date="2021-02" db="EMBL/GenBank/DDBJ databases">
        <authorList>
            <person name="Nowell W R."/>
        </authorList>
    </citation>
    <scope>NUCLEOTIDE SEQUENCE</scope>
</reference>
<evidence type="ECO:0000313" key="3">
    <source>
        <dbReference type="Proteomes" id="UP000663870"/>
    </source>
</evidence>